<dbReference type="RefSeq" id="WP_147383311.1">
    <property type="nucleotide sequence ID" value="NZ_QWGE01000004.1"/>
</dbReference>
<reference evidence="3" key="1">
    <citation type="submission" date="2018-08" db="EMBL/GenBank/DDBJ databases">
        <title>Mucilaginibacter sp. MYSH2.</title>
        <authorList>
            <person name="Seo T."/>
        </authorList>
    </citation>
    <scope>NUCLEOTIDE SEQUENCE [LARGE SCALE GENOMIC DNA]</scope>
    <source>
        <strain evidence="3">KIRAN</strain>
    </source>
</reference>
<dbReference type="Proteomes" id="UP000266005">
    <property type="component" value="Unassembled WGS sequence"/>
</dbReference>
<proteinExistence type="predicted"/>
<gene>
    <name evidence="2" type="ORF">D1627_14020</name>
</gene>
<keyword evidence="1" id="KW-1133">Transmembrane helix</keyword>
<dbReference type="OrthoDB" id="9993133at2"/>
<sequence>MSRELFNQPETLMLNYEKLTKSTRTMVATVLLMVFMALVVTDLFISFFGGVLLGVLLMQFALEVRIFFRHRLQGTGRPSVLIRSYESLPDKYRRLLRLMLLALLVVLVIFEVANTFWGGLVLGILSGLIANEILMYRQSRNPKAIARK</sequence>
<comment type="caution">
    <text evidence="2">The sequence shown here is derived from an EMBL/GenBank/DDBJ whole genome shotgun (WGS) entry which is preliminary data.</text>
</comment>
<evidence type="ECO:0000313" key="2">
    <source>
        <dbReference type="EMBL" id="RIJ36933.1"/>
    </source>
</evidence>
<name>A0A399S314_9BACT</name>
<accession>A0A399S314</accession>
<protein>
    <submittedName>
        <fullName evidence="2">Uncharacterized protein</fullName>
    </submittedName>
</protein>
<feature type="transmembrane region" description="Helical" evidence="1">
    <location>
        <begin position="116"/>
        <end position="134"/>
    </location>
</feature>
<keyword evidence="3" id="KW-1185">Reference proteome</keyword>
<feature type="transmembrane region" description="Helical" evidence="1">
    <location>
        <begin position="21"/>
        <end position="41"/>
    </location>
</feature>
<dbReference type="EMBL" id="QWGE01000004">
    <property type="protein sequence ID" value="RIJ36933.1"/>
    <property type="molecule type" value="Genomic_DNA"/>
</dbReference>
<evidence type="ECO:0000313" key="3">
    <source>
        <dbReference type="Proteomes" id="UP000266005"/>
    </source>
</evidence>
<dbReference type="AlphaFoldDB" id="A0A399S314"/>
<organism evidence="2 3">
    <name type="scientific">Pontibacter oryzae</name>
    <dbReference type="NCBI Taxonomy" id="2304593"/>
    <lineage>
        <taxon>Bacteria</taxon>
        <taxon>Pseudomonadati</taxon>
        <taxon>Bacteroidota</taxon>
        <taxon>Cytophagia</taxon>
        <taxon>Cytophagales</taxon>
        <taxon>Hymenobacteraceae</taxon>
        <taxon>Pontibacter</taxon>
    </lineage>
</organism>
<evidence type="ECO:0000256" key="1">
    <source>
        <dbReference type="SAM" id="Phobius"/>
    </source>
</evidence>
<keyword evidence="1" id="KW-0472">Membrane</keyword>
<keyword evidence="1" id="KW-0812">Transmembrane</keyword>